<dbReference type="SUPFAM" id="SSF52317">
    <property type="entry name" value="Class I glutamine amidotransferase-like"/>
    <property type="match status" value="1"/>
</dbReference>
<organism evidence="2 3">
    <name type="scientific">Piscirickettsia salmonis</name>
    <dbReference type="NCBI Taxonomy" id="1238"/>
    <lineage>
        <taxon>Bacteria</taxon>
        <taxon>Pseudomonadati</taxon>
        <taxon>Pseudomonadota</taxon>
        <taxon>Gammaproteobacteria</taxon>
        <taxon>Thiotrichales</taxon>
        <taxon>Piscirickettsiaceae</taxon>
        <taxon>Piscirickettsia</taxon>
    </lineage>
</organism>
<gene>
    <name evidence="2" type="ORF">KU39_3069</name>
</gene>
<reference evidence="2 3" key="1">
    <citation type="journal article" date="2014" name="Genome Announc.">
        <title>Comparative Genome Analysis of Two Isolates of the Fish Pathogen Piscirickettsia salmonis from Different Hosts Reveals Major Differences in Virulence-Associated Secretion Systems.</title>
        <authorList>
            <person name="Bohle H."/>
            <person name="Henriquez P."/>
            <person name="Grothusen H."/>
            <person name="Navas E."/>
            <person name="Sandoval A."/>
            <person name="Bustamante F."/>
            <person name="Bustos P."/>
            <person name="Mancilla M."/>
        </authorList>
    </citation>
    <scope>NUCLEOTIDE SEQUENCE [LARGE SCALE GENOMIC DNA]</scope>
    <source>
        <strain evidence="3">B1-32597</strain>
    </source>
</reference>
<dbReference type="PRINTS" id="PR00096">
    <property type="entry name" value="GATASE"/>
</dbReference>
<dbReference type="GO" id="GO:0000162">
    <property type="term" value="P:L-tryptophan biosynthetic process"/>
    <property type="evidence" value="ECO:0007669"/>
    <property type="project" value="TreeGrafter"/>
</dbReference>
<dbReference type="PROSITE" id="PS51273">
    <property type="entry name" value="GATASE_TYPE_1"/>
    <property type="match status" value="1"/>
</dbReference>
<dbReference type="FunFam" id="3.40.50.880:FF:000003">
    <property type="entry name" value="Anthranilate synthase component II"/>
    <property type="match status" value="1"/>
</dbReference>
<dbReference type="GO" id="GO:0046820">
    <property type="term" value="F:4-amino-4-deoxychorismate synthase activity"/>
    <property type="evidence" value="ECO:0007669"/>
    <property type="project" value="UniProtKB-EC"/>
</dbReference>
<dbReference type="InterPro" id="IPR029062">
    <property type="entry name" value="Class_I_gatase-like"/>
</dbReference>
<dbReference type="Proteomes" id="UP000029558">
    <property type="component" value="Chromosome"/>
</dbReference>
<dbReference type="GO" id="GO:0005829">
    <property type="term" value="C:cytosol"/>
    <property type="evidence" value="ECO:0007669"/>
    <property type="project" value="TreeGrafter"/>
</dbReference>
<dbReference type="Gene3D" id="3.40.50.880">
    <property type="match status" value="1"/>
</dbReference>
<dbReference type="Pfam" id="PF00117">
    <property type="entry name" value="GATase"/>
    <property type="match status" value="1"/>
</dbReference>
<dbReference type="PANTHER" id="PTHR43418:SF4">
    <property type="entry name" value="MULTIFUNCTIONAL TRYPTOPHAN BIOSYNTHESIS PROTEIN"/>
    <property type="match status" value="1"/>
</dbReference>
<dbReference type="InterPro" id="IPR050472">
    <property type="entry name" value="Anth_synth/Amidotransfase"/>
</dbReference>
<dbReference type="NCBIfam" id="TIGR00566">
    <property type="entry name" value="trpG_papA"/>
    <property type="match status" value="1"/>
</dbReference>
<protein>
    <submittedName>
        <fullName evidence="2">Glutamine amidotransferase of anthranilate synthase/aminodeoxychorismate synthase family protein</fullName>
        <ecNumber evidence="2">2.6.1.85</ecNumber>
    </submittedName>
</protein>
<dbReference type="AlphaFoldDB" id="A0A1L6TFL3"/>
<dbReference type="PANTHER" id="PTHR43418">
    <property type="entry name" value="MULTIFUNCTIONAL TRYPTOPHAN BIOSYNTHESIS PROTEIN-RELATED"/>
    <property type="match status" value="1"/>
</dbReference>
<dbReference type="InterPro" id="IPR006221">
    <property type="entry name" value="TrpG/PapA_dom"/>
</dbReference>
<dbReference type="GO" id="GO:0004049">
    <property type="term" value="F:anthranilate synthase activity"/>
    <property type="evidence" value="ECO:0007669"/>
    <property type="project" value="TreeGrafter"/>
</dbReference>
<accession>A0A1L6TFL3</accession>
<evidence type="ECO:0000313" key="2">
    <source>
        <dbReference type="EMBL" id="ALB24242.1"/>
    </source>
</evidence>
<dbReference type="PRINTS" id="PR00099">
    <property type="entry name" value="CPSGATASE"/>
</dbReference>
<sequence length="192" mass="21281">MILLIDNYDSFTFNLYQQLIELDRDVKIVKNDEVTASEVIALAPQAIIISPGPGRPDDAGNCLEIVRECSKTIPILGVCLGHQVIANAFGGDIVSSDEIIHGKDDYIYHDRSMLFSGLKLPFPAARYHSLIVDKESIRESFNIHGEVADETVMAISHKKLPLYGVQFHPESILTPNGQNIIKNFLNAAVELH</sequence>
<dbReference type="PRINTS" id="PR00097">
    <property type="entry name" value="ANTSNTHASEII"/>
</dbReference>
<evidence type="ECO:0000256" key="1">
    <source>
        <dbReference type="ARBA" id="ARBA00022962"/>
    </source>
</evidence>
<dbReference type="OrthoDB" id="9786812at2"/>
<dbReference type="CDD" id="cd01743">
    <property type="entry name" value="GATase1_Anthranilate_Synthase"/>
    <property type="match status" value="1"/>
</dbReference>
<dbReference type="EMBL" id="CP012508">
    <property type="protein sequence ID" value="ALB24242.1"/>
    <property type="molecule type" value="Genomic_DNA"/>
</dbReference>
<keyword evidence="2" id="KW-0032">Aminotransferase</keyword>
<dbReference type="InterPro" id="IPR017926">
    <property type="entry name" value="GATASE"/>
</dbReference>
<proteinExistence type="predicted"/>
<name>A0A1L6TFL3_PISSA</name>
<dbReference type="RefSeq" id="WP_017377373.1">
    <property type="nucleotide sequence ID" value="NZ_CP012508.1"/>
</dbReference>
<keyword evidence="1 2" id="KW-0315">Glutamine amidotransferase</keyword>
<keyword evidence="2" id="KW-0808">Transferase</keyword>
<evidence type="ECO:0000313" key="3">
    <source>
        <dbReference type="Proteomes" id="UP000029558"/>
    </source>
</evidence>
<dbReference type="EC" id="2.6.1.85" evidence="2"/>